<evidence type="ECO:0000256" key="1">
    <source>
        <dbReference type="ARBA" id="ARBA00008853"/>
    </source>
</evidence>
<keyword evidence="3" id="KW-0862">Zinc</keyword>
<dbReference type="Pfam" id="PF08450">
    <property type="entry name" value="SGL"/>
    <property type="match status" value="1"/>
</dbReference>
<evidence type="ECO:0000256" key="2">
    <source>
        <dbReference type="PIRSR" id="PIRSR605511-1"/>
    </source>
</evidence>
<dbReference type="AlphaFoldDB" id="A0A2V5JMP0"/>
<comment type="cofactor">
    <cofactor evidence="3">
        <name>Zn(2+)</name>
        <dbReference type="ChEBI" id="CHEBI:29105"/>
    </cofactor>
    <text evidence="3">Binds 1 divalent metal cation per subunit.</text>
</comment>
<organism evidence="5 6">
    <name type="scientific">Arthrobacter psychrolactophilus</name>
    <dbReference type="NCBI Taxonomy" id="92442"/>
    <lineage>
        <taxon>Bacteria</taxon>
        <taxon>Bacillati</taxon>
        <taxon>Actinomycetota</taxon>
        <taxon>Actinomycetes</taxon>
        <taxon>Micrococcales</taxon>
        <taxon>Micrococcaceae</taxon>
        <taxon>Arthrobacter</taxon>
    </lineage>
</organism>
<keyword evidence="6" id="KW-1185">Reference proteome</keyword>
<evidence type="ECO:0000256" key="3">
    <source>
        <dbReference type="PIRSR" id="PIRSR605511-2"/>
    </source>
</evidence>
<gene>
    <name evidence="5" type="ORF">CVS30_05570</name>
</gene>
<dbReference type="Gene3D" id="2.120.10.30">
    <property type="entry name" value="TolB, C-terminal domain"/>
    <property type="match status" value="1"/>
</dbReference>
<keyword evidence="3" id="KW-0479">Metal-binding</keyword>
<dbReference type="Proteomes" id="UP000247980">
    <property type="component" value="Unassembled WGS sequence"/>
</dbReference>
<name>A0A2V5JMP0_9MICC</name>
<dbReference type="GO" id="GO:0004341">
    <property type="term" value="F:gluconolactonase activity"/>
    <property type="evidence" value="ECO:0007669"/>
    <property type="project" value="TreeGrafter"/>
</dbReference>
<accession>A0A2V5JMP0</accession>
<evidence type="ECO:0000313" key="6">
    <source>
        <dbReference type="Proteomes" id="UP000247980"/>
    </source>
</evidence>
<dbReference type="PANTHER" id="PTHR10907">
    <property type="entry name" value="REGUCALCIN"/>
    <property type="match status" value="1"/>
</dbReference>
<dbReference type="SUPFAM" id="SSF63829">
    <property type="entry name" value="Calcium-dependent phosphotriesterase"/>
    <property type="match status" value="1"/>
</dbReference>
<dbReference type="InterPro" id="IPR011042">
    <property type="entry name" value="6-blade_b-propeller_TolB-like"/>
</dbReference>
<dbReference type="PANTHER" id="PTHR10907:SF47">
    <property type="entry name" value="REGUCALCIN"/>
    <property type="match status" value="1"/>
</dbReference>
<dbReference type="EMBL" id="QJVC01000003">
    <property type="protein sequence ID" value="PYI39426.1"/>
    <property type="molecule type" value="Genomic_DNA"/>
</dbReference>
<feature type="binding site" evidence="3">
    <location>
        <position position="99"/>
    </location>
    <ligand>
        <name>substrate</name>
    </ligand>
</feature>
<proteinExistence type="inferred from homology"/>
<feature type="active site" description="Proton donor/acceptor" evidence="2">
    <location>
        <position position="172"/>
    </location>
</feature>
<dbReference type="PRINTS" id="PR01790">
    <property type="entry name" value="SMP30FAMILY"/>
</dbReference>
<dbReference type="InterPro" id="IPR013658">
    <property type="entry name" value="SGL"/>
</dbReference>
<dbReference type="InterPro" id="IPR005511">
    <property type="entry name" value="SMP-30"/>
</dbReference>
<dbReference type="GO" id="GO:0005509">
    <property type="term" value="F:calcium ion binding"/>
    <property type="evidence" value="ECO:0007669"/>
    <property type="project" value="TreeGrafter"/>
</dbReference>
<feature type="binding site" evidence="3">
    <location>
        <position position="79"/>
    </location>
    <ligand>
        <name>substrate</name>
    </ligand>
</feature>
<dbReference type="GO" id="GO:0019853">
    <property type="term" value="P:L-ascorbic acid biosynthetic process"/>
    <property type="evidence" value="ECO:0007669"/>
    <property type="project" value="TreeGrafter"/>
</dbReference>
<feature type="binding site" evidence="3">
    <location>
        <position position="172"/>
    </location>
    <ligand>
        <name>a divalent metal cation</name>
        <dbReference type="ChEBI" id="CHEBI:60240"/>
    </ligand>
</feature>
<comment type="caution">
    <text evidence="5">The sequence shown here is derived from an EMBL/GenBank/DDBJ whole genome shotgun (WGS) entry which is preliminary data.</text>
</comment>
<protein>
    <recommendedName>
        <fullName evidence="4">SMP-30/Gluconolactonase/LRE-like region domain-containing protein</fullName>
    </recommendedName>
</protein>
<evidence type="ECO:0000259" key="4">
    <source>
        <dbReference type="Pfam" id="PF08450"/>
    </source>
</evidence>
<feature type="binding site" evidence="3">
    <location>
        <position position="128"/>
    </location>
    <ligand>
        <name>a divalent metal cation</name>
        <dbReference type="ChEBI" id="CHEBI:60240"/>
    </ligand>
</feature>
<sequence>MIDGVVHWVDLLRGELYAWTPGTGHKATLQRTLNAPLGFVEKAHDGRLIGAVGTGLSWLREDGSVVELATTGLDGSRHRVNDGSFAPDGSCWFGTMVFDGSEAEGHVWRWDPVSGEVTNVMSGLEIPNGPIFYPAIDAMLIGDTTARKILSKKLAPDAAIEPFAKLDGGWPDGLHLDAKGQLWNAVWGGNRLDVYATPTSPAKSIAVPVSQPTSVLLTNDADPLVIVTSASQGLETPAELDGHTITARLSQL</sequence>
<feature type="binding site" evidence="3">
    <location>
        <position position="81"/>
    </location>
    <ligand>
        <name>substrate</name>
    </ligand>
</feature>
<reference evidence="5 6" key="1">
    <citation type="submission" date="2018-05" db="EMBL/GenBank/DDBJ databases">
        <title>Genetic diversity of glacier-inhabiting Cryobacterium bacteria in China and description of Cryobacterium mengkeensis sp. nov. and Arthrobacter glacialis sp. nov.</title>
        <authorList>
            <person name="Liu Q."/>
            <person name="Xin Y.-H."/>
        </authorList>
    </citation>
    <scope>NUCLEOTIDE SEQUENCE [LARGE SCALE GENOMIC DNA]</scope>
    <source>
        <strain evidence="5 6">B7</strain>
    </source>
</reference>
<comment type="similarity">
    <text evidence="1">Belongs to the SMP-30/CGR1 family.</text>
</comment>
<feature type="domain" description="SMP-30/Gluconolactonase/LRE-like region" evidence="4">
    <location>
        <begin position="3"/>
        <end position="229"/>
    </location>
</feature>
<evidence type="ECO:0000313" key="5">
    <source>
        <dbReference type="EMBL" id="PYI39426.1"/>
    </source>
</evidence>